<comment type="caution">
    <text evidence="3">The sequence shown here is derived from an EMBL/GenBank/DDBJ whole genome shotgun (WGS) entry which is preliminary data.</text>
</comment>
<dbReference type="Proteomes" id="UP001107558">
    <property type="component" value="Chromosome 3"/>
</dbReference>
<gene>
    <name evidence="3" type="ORF">PVAND_000321</name>
</gene>
<dbReference type="EMBL" id="JADBJN010000003">
    <property type="protein sequence ID" value="KAG5670035.1"/>
    <property type="molecule type" value="Genomic_DNA"/>
</dbReference>
<keyword evidence="4" id="KW-1185">Reference proteome</keyword>
<organism evidence="3 4">
    <name type="scientific">Polypedilum vanderplanki</name>
    <name type="common">Sleeping chironomid midge</name>
    <dbReference type="NCBI Taxonomy" id="319348"/>
    <lineage>
        <taxon>Eukaryota</taxon>
        <taxon>Metazoa</taxon>
        <taxon>Ecdysozoa</taxon>
        <taxon>Arthropoda</taxon>
        <taxon>Hexapoda</taxon>
        <taxon>Insecta</taxon>
        <taxon>Pterygota</taxon>
        <taxon>Neoptera</taxon>
        <taxon>Endopterygota</taxon>
        <taxon>Diptera</taxon>
        <taxon>Nematocera</taxon>
        <taxon>Chironomoidea</taxon>
        <taxon>Chironomidae</taxon>
        <taxon>Chironominae</taxon>
        <taxon>Polypedilum</taxon>
        <taxon>Polypedilum</taxon>
    </lineage>
</organism>
<feature type="region of interest" description="Disordered" evidence="1">
    <location>
        <begin position="86"/>
        <end position="110"/>
    </location>
</feature>
<protein>
    <submittedName>
        <fullName evidence="3">Uncharacterized protein</fullName>
    </submittedName>
</protein>
<evidence type="ECO:0000256" key="1">
    <source>
        <dbReference type="SAM" id="MobiDB-lite"/>
    </source>
</evidence>
<feature type="chain" id="PRO_5039918707" evidence="2">
    <location>
        <begin position="17"/>
        <end position="150"/>
    </location>
</feature>
<feature type="signal peptide" evidence="2">
    <location>
        <begin position="1"/>
        <end position="16"/>
    </location>
</feature>
<proteinExistence type="predicted"/>
<sequence length="150" mass="16906">MKQYFLIIFLIYSAFAAPNSIEKEEENGNEIEIEAAQFMPMMGGMYNPMMMGGMGQCGRCSCMGCSIPWMCLPVCNPCCCNNSCNEETTTDKPTEAPVPPVVPDMHGPEDGTPIWLLPDSRPERNFPQFPIRNPRFEPDNFYPPDIIVRL</sequence>
<name>A0A9J6BKL0_POLVA</name>
<reference evidence="3" key="1">
    <citation type="submission" date="2021-03" db="EMBL/GenBank/DDBJ databases">
        <title>Chromosome level genome of the anhydrobiotic midge Polypedilum vanderplanki.</title>
        <authorList>
            <person name="Yoshida Y."/>
            <person name="Kikawada T."/>
            <person name="Gusev O."/>
        </authorList>
    </citation>
    <scope>NUCLEOTIDE SEQUENCE</scope>
    <source>
        <strain evidence="3">NIAS01</strain>
        <tissue evidence="3">Whole body or cell culture</tissue>
    </source>
</reference>
<accession>A0A9J6BKL0</accession>
<evidence type="ECO:0000256" key="2">
    <source>
        <dbReference type="SAM" id="SignalP"/>
    </source>
</evidence>
<keyword evidence="2" id="KW-0732">Signal</keyword>
<dbReference type="AlphaFoldDB" id="A0A9J6BKL0"/>
<evidence type="ECO:0000313" key="4">
    <source>
        <dbReference type="Proteomes" id="UP001107558"/>
    </source>
</evidence>
<evidence type="ECO:0000313" key="3">
    <source>
        <dbReference type="EMBL" id="KAG5670035.1"/>
    </source>
</evidence>